<dbReference type="GO" id="GO:0005743">
    <property type="term" value="C:mitochondrial inner membrane"/>
    <property type="evidence" value="ECO:0007669"/>
    <property type="project" value="UniProtKB-SubCell"/>
</dbReference>
<keyword evidence="10 15" id="KW-1133">Transmembrane helix</keyword>
<keyword evidence="5" id="KW-0813">Transport</keyword>
<name>A0A6J0B9A1_NEOLC</name>
<keyword evidence="12 15" id="KW-0472">Membrane</keyword>
<evidence type="ECO:0000256" key="2">
    <source>
        <dbReference type="ARBA" id="ARBA00004298"/>
    </source>
</evidence>
<evidence type="ECO:0000256" key="5">
    <source>
        <dbReference type="ARBA" id="ARBA00022448"/>
    </source>
</evidence>
<dbReference type="InParanoid" id="A0A6J0B9A1"/>
<organism evidence="17">
    <name type="scientific">Neodiprion lecontei</name>
    <name type="common">Redheaded pine sawfly</name>
    <dbReference type="NCBI Taxonomy" id="441921"/>
    <lineage>
        <taxon>Eukaryota</taxon>
        <taxon>Metazoa</taxon>
        <taxon>Ecdysozoa</taxon>
        <taxon>Arthropoda</taxon>
        <taxon>Hexapoda</taxon>
        <taxon>Insecta</taxon>
        <taxon>Pterygota</taxon>
        <taxon>Neoptera</taxon>
        <taxon>Endopterygota</taxon>
        <taxon>Hymenoptera</taxon>
        <taxon>Tenthredinoidea</taxon>
        <taxon>Diprionidae</taxon>
        <taxon>Diprioninae</taxon>
        <taxon>Neodiprion</taxon>
    </lineage>
</organism>
<evidence type="ECO:0000256" key="1">
    <source>
        <dbReference type="ARBA" id="ARBA00003195"/>
    </source>
</evidence>
<evidence type="ECO:0000256" key="7">
    <source>
        <dbReference type="ARBA" id="ARBA00022692"/>
    </source>
</evidence>
<gene>
    <name evidence="17" type="primary">LOC107218239</name>
</gene>
<dbReference type="Proteomes" id="UP000829291">
    <property type="component" value="Chromosome 2"/>
</dbReference>
<dbReference type="RefSeq" id="XP_015511544.1">
    <property type="nucleotide sequence ID" value="XM_015656058.2"/>
</dbReference>
<sequence length="70" mass="8325">MWYEILPSYAIMTVAMAIPGYAMYFMNKAVLGNPYKREMRYRWDRHLYMRDGRLTDGRPYEAPGLEAIPD</sequence>
<keyword evidence="7 15" id="KW-0812">Transmembrane</keyword>
<reference evidence="17" key="1">
    <citation type="submission" date="2025-08" db="UniProtKB">
        <authorList>
            <consortium name="RefSeq"/>
        </authorList>
    </citation>
    <scope>IDENTIFICATION</scope>
    <source>
        <tissue evidence="17">Thorax and Abdomen</tissue>
    </source>
</reference>
<evidence type="ECO:0000256" key="13">
    <source>
        <dbReference type="ARBA" id="ARBA00029847"/>
    </source>
</evidence>
<evidence type="ECO:0000256" key="12">
    <source>
        <dbReference type="ARBA" id="ARBA00023136"/>
    </source>
</evidence>
<keyword evidence="8" id="KW-0999">Mitochondrion inner membrane</keyword>
<comment type="function">
    <text evidence="1">Accessory subunit of the mitochondrial membrane respiratory chain NADH dehydrogenase (Complex I), that is believed not to be involved in catalysis. Complex I functions in the transfer of electrons from NADH to the respiratory chain. The immediate electron acceptor for the enzyme is believed to be ubiquinone.</text>
</comment>
<evidence type="ECO:0000256" key="11">
    <source>
        <dbReference type="ARBA" id="ARBA00023128"/>
    </source>
</evidence>
<dbReference type="CTD" id="5740593"/>
<dbReference type="AlphaFoldDB" id="A0A6J0B9A1"/>
<evidence type="ECO:0000256" key="6">
    <source>
        <dbReference type="ARBA" id="ARBA00022660"/>
    </source>
</evidence>
<evidence type="ECO:0000256" key="8">
    <source>
        <dbReference type="ARBA" id="ARBA00022792"/>
    </source>
</evidence>
<evidence type="ECO:0000313" key="17">
    <source>
        <dbReference type="RefSeq" id="XP_015511544.1"/>
    </source>
</evidence>
<dbReference type="InterPro" id="IPR017384">
    <property type="entry name" value="NADH_Ub_cplx-1_asu_su-1"/>
</dbReference>
<keyword evidence="6" id="KW-0679">Respiratory chain</keyword>
<feature type="transmembrane region" description="Helical" evidence="15">
    <location>
        <begin position="6"/>
        <end position="26"/>
    </location>
</feature>
<keyword evidence="16" id="KW-1185">Reference proteome</keyword>
<accession>A0A6J0B9A1</accession>
<evidence type="ECO:0000256" key="9">
    <source>
        <dbReference type="ARBA" id="ARBA00022982"/>
    </source>
</evidence>
<evidence type="ECO:0000256" key="10">
    <source>
        <dbReference type="ARBA" id="ARBA00022989"/>
    </source>
</evidence>
<comment type="subcellular location">
    <subcellularLocation>
        <location evidence="2">Mitochondrion inner membrane</location>
        <topology evidence="2">Single-pass membrane protein</topology>
        <orientation evidence="2">Matrix side</orientation>
    </subcellularLocation>
</comment>
<dbReference type="KEGG" id="nlo:107218239"/>
<evidence type="ECO:0000256" key="15">
    <source>
        <dbReference type="SAM" id="Phobius"/>
    </source>
</evidence>
<dbReference type="Pfam" id="PF15879">
    <property type="entry name" value="MWFE"/>
    <property type="match status" value="1"/>
</dbReference>
<dbReference type="FunCoup" id="A0A6J0B9A1">
    <property type="interactions" value="113"/>
</dbReference>
<comment type="similarity">
    <text evidence="3">Belongs to the complex I NDUFA1 subunit family.</text>
</comment>
<proteinExistence type="inferred from homology"/>
<protein>
    <recommendedName>
        <fullName evidence="4">NADH dehydrogenase [ubiquinone] 1 alpha subcomplex subunit 1</fullName>
    </recommendedName>
    <alternativeName>
        <fullName evidence="14">Complex I-MWFE</fullName>
    </alternativeName>
    <alternativeName>
        <fullName evidence="13">NADH-ubiquinone oxidoreductase MWFE subunit</fullName>
    </alternativeName>
</protein>
<evidence type="ECO:0000313" key="16">
    <source>
        <dbReference type="Proteomes" id="UP000829291"/>
    </source>
</evidence>
<dbReference type="OrthoDB" id="1920692at2759"/>
<dbReference type="PANTHER" id="PTHR17098">
    <property type="entry name" value="NADH-UBIQUINONE OXIDOREDUCTASE MWFE SUBUNIT"/>
    <property type="match status" value="1"/>
</dbReference>
<keyword evidence="11" id="KW-0496">Mitochondrion</keyword>
<evidence type="ECO:0000256" key="3">
    <source>
        <dbReference type="ARBA" id="ARBA00009960"/>
    </source>
</evidence>
<keyword evidence="9" id="KW-0249">Electron transport</keyword>
<dbReference type="PANTHER" id="PTHR17098:SF2">
    <property type="entry name" value="NADH DEHYDROGENASE [UBIQUINONE] 1 ALPHA SUBCOMPLEX SUBUNIT 1"/>
    <property type="match status" value="1"/>
</dbReference>
<dbReference type="GeneID" id="107218239"/>
<evidence type="ECO:0000256" key="4">
    <source>
        <dbReference type="ARBA" id="ARBA00016392"/>
    </source>
</evidence>
<evidence type="ECO:0000256" key="14">
    <source>
        <dbReference type="ARBA" id="ARBA00033255"/>
    </source>
</evidence>